<dbReference type="InterPro" id="IPR025295">
    <property type="entry name" value="eCIS_core_dom"/>
</dbReference>
<dbReference type="RefSeq" id="WP_208529855.1">
    <property type="nucleotide sequence ID" value="NZ_RCCK01000010.1"/>
</dbReference>
<evidence type="ECO:0000313" key="4">
    <source>
        <dbReference type="Proteomes" id="UP000273898"/>
    </source>
</evidence>
<comment type="caution">
    <text evidence="3">The sequence shown here is derived from an EMBL/GenBank/DDBJ whole genome shotgun (WGS) entry which is preliminary data.</text>
</comment>
<dbReference type="EMBL" id="RCCK01000010">
    <property type="protein sequence ID" value="RLJ80655.1"/>
    <property type="molecule type" value="Genomic_DNA"/>
</dbReference>
<feature type="region of interest" description="Disordered" evidence="1">
    <location>
        <begin position="286"/>
        <end position="307"/>
    </location>
</feature>
<dbReference type="AlphaFoldDB" id="A0A497YBS6"/>
<dbReference type="Pfam" id="PF13699">
    <property type="entry name" value="eCIS_core"/>
    <property type="match status" value="1"/>
</dbReference>
<reference evidence="3 4" key="1">
    <citation type="submission" date="2018-10" db="EMBL/GenBank/DDBJ databases">
        <title>Genomic Encyclopedia of Archaeal and Bacterial Type Strains, Phase II (KMG-II): from individual species to whole genera.</title>
        <authorList>
            <person name="Goeker M."/>
        </authorList>
    </citation>
    <scope>NUCLEOTIDE SEQUENCE [LARGE SCALE GENOMIC DNA]</scope>
    <source>
        <strain evidence="3 4">DSM 19624</strain>
    </source>
</reference>
<sequence length="307" mass="33856">MNIYKDNAQEHKNESVSSNLPKKSHNKAIFKFDDKRPQAVAQLKLQSGADDYVQQQAHPVQKKGTGGKLPDNLKNGIENLSGLSMDDVNVHYNSNQPAQLQAHAYAQGTNIHIAPGQEKHLPHEAWHVVQQKQGRVKATLQLKGEVNVNDDKGLEHEADVMGAKGMSTAHQIENHPVQLAKNMSGGHQSLFAGIVQRNLTTKSSLHGDKVDGSMPAVRTEVTRVINENKNGEVLDDIGRLQTSIASRKAEQATFKDKTDPEYIKHAARITNEEAELARLQVARIRQLANRPKAKPKPQADADGWTTV</sequence>
<dbReference type="Proteomes" id="UP000273898">
    <property type="component" value="Unassembled WGS sequence"/>
</dbReference>
<evidence type="ECO:0000313" key="3">
    <source>
        <dbReference type="EMBL" id="RLJ80655.1"/>
    </source>
</evidence>
<feature type="domain" description="eCIS core" evidence="2">
    <location>
        <begin position="69"/>
        <end position="134"/>
    </location>
</feature>
<accession>A0A497YBS6</accession>
<feature type="region of interest" description="Disordered" evidence="1">
    <location>
        <begin position="1"/>
        <end position="22"/>
    </location>
</feature>
<proteinExistence type="predicted"/>
<gene>
    <name evidence="3" type="ORF">BCL90_1446</name>
</gene>
<name>A0A497YBS6_9SPHI</name>
<organism evidence="3 4">
    <name type="scientific">Pedobacter alluvionis</name>
    <dbReference type="NCBI Taxonomy" id="475253"/>
    <lineage>
        <taxon>Bacteria</taxon>
        <taxon>Pseudomonadati</taxon>
        <taxon>Bacteroidota</taxon>
        <taxon>Sphingobacteriia</taxon>
        <taxon>Sphingobacteriales</taxon>
        <taxon>Sphingobacteriaceae</taxon>
        <taxon>Pedobacter</taxon>
    </lineage>
</organism>
<evidence type="ECO:0000259" key="2">
    <source>
        <dbReference type="Pfam" id="PF13699"/>
    </source>
</evidence>
<evidence type="ECO:0000256" key="1">
    <source>
        <dbReference type="SAM" id="MobiDB-lite"/>
    </source>
</evidence>
<protein>
    <submittedName>
        <fullName evidence="3">Uncharacterized protein DUF4157</fullName>
    </submittedName>
</protein>